<dbReference type="HOGENOM" id="CLU_226111_0_0_10"/>
<feature type="domain" description="Fibronectin type-III" evidence="2">
    <location>
        <begin position="345"/>
        <end position="443"/>
    </location>
</feature>
<dbReference type="PROSITE" id="PS51233">
    <property type="entry name" value="VWFD"/>
    <property type="match status" value="1"/>
</dbReference>
<dbReference type="InterPro" id="IPR003961">
    <property type="entry name" value="FN3_dom"/>
</dbReference>
<dbReference type="InterPro" id="IPR011050">
    <property type="entry name" value="Pectin_lyase_fold/virulence"/>
</dbReference>
<gene>
    <name evidence="4" type="ordered locus">Rmar_1004</name>
</gene>
<evidence type="ECO:0000256" key="1">
    <source>
        <dbReference type="SAM" id="MobiDB-lite"/>
    </source>
</evidence>
<dbReference type="InterPro" id="IPR001846">
    <property type="entry name" value="VWF_type-D"/>
</dbReference>
<feature type="region of interest" description="Disordered" evidence="1">
    <location>
        <begin position="1287"/>
        <end position="1321"/>
    </location>
</feature>
<dbReference type="SMART" id="SM00216">
    <property type="entry name" value="VWD"/>
    <property type="match status" value="1"/>
</dbReference>
<dbReference type="OrthoDB" id="574668at2"/>
<reference evidence="4 5" key="1">
    <citation type="journal article" date="2009" name="Stand. Genomic Sci.">
        <title>Complete genome sequence of Rhodothermus marinus type strain (R-10).</title>
        <authorList>
            <person name="Nolan M."/>
            <person name="Tindall B.J."/>
            <person name="Pomrenke H."/>
            <person name="Lapidus A."/>
            <person name="Copeland A."/>
            <person name="Glavina Del Rio T."/>
            <person name="Lucas S."/>
            <person name="Chen F."/>
            <person name="Tice H."/>
            <person name="Cheng J.F."/>
            <person name="Saunders E."/>
            <person name="Han C."/>
            <person name="Bruce D."/>
            <person name="Goodwin L."/>
            <person name="Chain P."/>
            <person name="Pitluck S."/>
            <person name="Ovchinikova G."/>
            <person name="Pati A."/>
            <person name="Ivanova N."/>
            <person name="Mavromatis K."/>
            <person name="Chen A."/>
            <person name="Palaniappan K."/>
            <person name="Land M."/>
            <person name="Hauser L."/>
            <person name="Chang Y.J."/>
            <person name="Jeffries C.D."/>
            <person name="Brettin T."/>
            <person name="Goker M."/>
            <person name="Bristow J."/>
            <person name="Eisen J.A."/>
            <person name="Markowitz V."/>
            <person name="Hugenholtz P."/>
            <person name="Kyrpides N.C."/>
            <person name="Klenk H.P."/>
            <person name="Detter J.C."/>
        </authorList>
    </citation>
    <scope>NUCLEOTIDE SEQUENCE [LARGE SCALE GENOMIC DNA]</scope>
    <source>
        <strain evidence="5">ATCC 43812 / DSM 4252 / R-10</strain>
    </source>
</reference>
<dbReference type="Gene3D" id="2.60.40.10">
    <property type="entry name" value="Immunoglobulins"/>
    <property type="match status" value="1"/>
</dbReference>
<evidence type="ECO:0000313" key="4">
    <source>
        <dbReference type="EMBL" id="ACY47898.1"/>
    </source>
</evidence>
<sequence length="2998" mass="326167">MVPQYLVQYVTFRPSLTQWLHRLFLLISLSTFPVIAFGQRSTLLQKATNRLQVTIDTTSIALHIDPQLTVLIAPADQLPEDPVSSAKIGLLYLAQYDVQGNPLWLNSTLPPGWYRLQLLPNDSTLTVQLDDTRGHTLSVPASLDTTRPPSPDDAALRVGLSAYADALDFILRLDTYRLLRFSIPRTASSPPATQTDTLESLSRQALLQTLGHLRQLSAQIDTTRVLLVSTDNVVLAGAPEVDLETVTDEALQQGISFAVFIAARKYPGHPLGEAVRFEIQRIDSLQYLLRWLDIVGKTVARDTLTRQPAQRPLATALHFNATVGTPPEICLKLTDQQLCFNWPLTAEIPQNVAAVPGDGSIVLTWSAARGALSYNVYVAAEPGVTKANWMDKLEGRKLEDVTSPLVITGLRNDQTYYLVVTAVGVRGESRESAEVSATPTASPYQAEGPRSGGDLPREPIRLGPPLQGQTLIEHDGTVAIVIAPQELTMEAGEVRTLGVWIEDTEGNRFAGSPDYLDVVAVGQGWTVQWAEPGNLEVQAPSGGADIDSLLVIEVRSQLFPDSSYYAGQALVRLVQVRPDVAVIPETQLVWPVTYPLPTDEISRRRSLFAEAEWELAERPLFNPLGLMISVAVKEDSTGQYQVGQRIVSKGEGFSLGGQIEEIIAQRNGYVLLGVRLLPIEELYISYPFPDLLELAREGISPINPNTIQVIWPEELQNSLFKQDKSKQPCNVKVKVSGKLEVEAEQSGLAGQVGLGYTLKVTCKWEKSSGSVEAGFTLGISGALKLSQWDFQKDTEKLYTALVHWDYASISQLLEKVTFESELSATAQGSVSINYQLDLPTKGPTYLIPIALGTYSYQLFTYTAGLALRITLIDGILDGIKEEILGNTPEKNKTLKILSAELNASLSPSANIGKLLRLQSNAANVNISGTFSMNVIDLISYQAESDILNYYKANFKLSPFTIGPILGFVKTKSATFSPLIVEETKVLFLLGLGLRPYMTISPQGITDYGTIVNQQKGKSNLTKSRISANTGASAELVFQSELIDFVNQILEKILEKIPDNDFIANIRKITEDGKISLKDITFWEKDIGDISLAQPARVDRTQNRVSGILKGYYRWAKQIFLYQLQNNQLIKLGEASPQGNTFTVSYDPTQLDCSTPTGGLAHLISSTVIPVLNLFTIPLGYSYLGQVDLCNPEFRLEPSRLEFTGQKGDRLQKITHAIAKDADTVSVSVSDVQGPFTVTPTQATITPPDSAVTLTVQTECTEDRLGQSLTGNARVTFATNEKQIPRTLSLSLSCNDDEDDPEENPPITGNLPPARGGSWGDPHITTFDRRGYDFQGIGDYLVSRSTLPGDLFEIQVRHKPWANSNRVSVNAALAANVDGHRVEVYPDSTSNFLAIWINGQRISGTHWTQALSGGGSVVAQGTQVIISWQDGSALTVRRRDNIFDYHVLVNGFRRGHLIGLLGDADGNPNNDLRLRDGTVLENPLERDLYLTAFREDWRIPFGSEESLFSQGPDLYDPLFPDPNNLFTVEDLPEDLRSWAELICRLQGIVTETFLRACILDVAVTRDPNFALSSLGLDPNVPGVHLQPKTLFVPLGEPDRTRQLGALVTGVEDKTLFWEASEGVTINPITNNLVKVSVPDVEGVYEVRARLAADSSIQDVAYLLVKPPTYVIWTGEGDGRRMSDCANWLNNQCPGPNNDVYILVAQPVTIELDGRTVYSLVAQGPITFRGSLTLKSGGELRSEIALSASQVPASVAALVQERLSVAAKAGGAALAQAAGAAWTGGTITVEQGALQLAGEVTLGSVTLSGQLVNLGHLKISDITTYDLTLQTNSRLENRGTIEQTGDLYATASSAQLINHGRWILMGSSPDFYTNSTYTNPTFQNEGYLAYQGSGTADWYYLHFTNRDSLEVRSGTWRFDYGTLTLEGGTYIVADSAQLVRNSGTTTLRASQPSPIAGRFLLTGATTVTGDTAHFVGSGLELADVTLSGQLVNLGRLKISNITTYDLTLQTNSRLENRGTIEQTGDLYATASSAQLINHGRWILMGNNSDFYTNSTYTNPTFQNEGYLAYQGSGTADWNYLHFTNRDSLEVQGGTWRFDYGMLTLEGGTYTVASGALLVRNSGTTTLRASQPSPIAGRFLLTGATTISGDTAHFVGSGLELADVTLSGQLVNLGRLKISDITTYDLTLQTNSRLENRGTIEQTGDLYATASSAQLINHGRWILMGNNSDFYTNSTSTNPTFQNEGYLAYQGSGTADWNYLHFTNRDSLEVQGGTWRFDYGMLTLEGGTYTVASGALLVRNSGTTTLRASQPSPIAGRFLLTGATTVTGDTAHFVGSGLELADVTLSGQLVNLGRLKISNITTYDLTLQTNSRLENRGTIEQTGDLYATASSAQLINHGRWILMGNNSDFYTNSTSTNPTFQNEGYLAYQGSGTADWNYLHFTNRDSLEVRSGTWRFDYGTLTLEGGTYIVADSAQLVRNSGTTTLRASQPSPIAGRFLLTGATTVTGDTAHFVGSGLELADVTLSGQLVNLGRLKISNITTYDLTLQTNSRLENRGTIEQTGDLYATASSAQLINHGRWILMGNNSDFYTNSTSTNPTFQNEGYLAYQGSGTADWNYLNFTNRDSLEVQGGTWRFDYGMLTLEGGTYTVASGALLVRNSGTTTLRASQPSPIAGRFLLTGATTISGDTAHFVGSGLELADVTLSGQLVNLGRLKISDITTYDLTLQTNSRLENRGTIEQTGDLYATASSAQLINHGRWILMGNNPDFYTNSTYTNPTFQNEGYLAYQGSGTTDWNYLNFTNRDSLEVRSGTWRFDYGTLRLEGGTYTVASGALLQVNTSTLTLQGLLAATLDGRMVFNAGVVRTPPDTTAATDWPVLNFQGNGLEWQGGVLEGDTTLTNQGLLRITGPVGLRSHLVNTGTLAVEATFYGRAPALLENRAGARIEFRGDYHQYRDGGSSYGRMTLQNDGLLIKTAGTGTSTIDACVGGSGQIQGSFNIQCNL</sequence>
<dbReference type="Proteomes" id="UP000002221">
    <property type="component" value="Chromosome"/>
</dbReference>
<dbReference type="SUPFAM" id="SSF51126">
    <property type="entry name" value="Pectin lyase-like"/>
    <property type="match status" value="1"/>
</dbReference>
<dbReference type="PROSITE" id="PS50853">
    <property type="entry name" value="FN3"/>
    <property type="match status" value="1"/>
</dbReference>
<dbReference type="EMBL" id="CP001807">
    <property type="protein sequence ID" value="ACY47898.1"/>
    <property type="molecule type" value="Genomic_DNA"/>
</dbReference>
<dbReference type="STRING" id="518766.Rmar_1004"/>
<evidence type="ECO:0000313" key="5">
    <source>
        <dbReference type="Proteomes" id="UP000002221"/>
    </source>
</evidence>
<dbReference type="InterPro" id="IPR036116">
    <property type="entry name" value="FN3_sf"/>
</dbReference>
<evidence type="ECO:0000259" key="3">
    <source>
        <dbReference type="PROSITE" id="PS51233"/>
    </source>
</evidence>
<dbReference type="Pfam" id="PF00094">
    <property type="entry name" value="VWD"/>
    <property type="match status" value="1"/>
</dbReference>
<protein>
    <submittedName>
        <fullName evidence="4">von Willebrand factor type D protein</fullName>
    </submittedName>
</protein>
<dbReference type="eggNOG" id="COG3210">
    <property type="taxonomic scope" value="Bacteria"/>
</dbReference>
<organism evidence="4 5">
    <name type="scientific">Rhodothermus marinus (strain ATCC 43812 / DSM 4252 / R-10)</name>
    <name type="common">Rhodothermus obamensis</name>
    <dbReference type="NCBI Taxonomy" id="518766"/>
    <lineage>
        <taxon>Bacteria</taxon>
        <taxon>Pseudomonadati</taxon>
        <taxon>Rhodothermota</taxon>
        <taxon>Rhodothermia</taxon>
        <taxon>Rhodothermales</taxon>
        <taxon>Rhodothermaceae</taxon>
        <taxon>Rhodothermus</taxon>
    </lineage>
</organism>
<dbReference type="PANTHER" id="PTHR13802:SF65">
    <property type="entry name" value="NIDOGEN"/>
    <property type="match status" value="1"/>
</dbReference>
<dbReference type="InterPro" id="IPR051495">
    <property type="entry name" value="Epithelial_Barrier/Signaling"/>
</dbReference>
<keyword evidence="5" id="KW-1185">Reference proteome</keyword>
<dbReference type="RefSeq" id="WP_012843510.1">
    <property type="nucleotide sequence ID" value="NC_013501.1"/>
</dbReference>
<proteinExistence type="predicted"/>
<dbReference type="SUPFAM" id="SSF49265">
    <property type="entry name" value="Fibronectin type III"/>
    <property type="match status" value="1"/>
</dbReference>
<name>D0MHE0_RHOM4</name>
<dbReference type="CDD" id="cd00063">
    <property type="entry name" value="FN3"/>
    <property type="match status" value="1"/>
</dbReference>
<feature type="region of interest" description="Disordered" evidence="1">
    <location>
        <begin position="429"/>
        <end position="463"/>
    </location>
</feature>
<dbReference type="SMART" id="SM00060">
    <property type="entry name" value="FN3"/>
    <property type="match status" value="1"/>
</dbReference>
<feature type="domain" description="VWFD" evidence="3">
    <location>
        <begin position="1313"/>
        <end position="1504"/>
    </location>
</feature>
<dbReference type="KEGG" id="rmr:Rmar_1004"/>
<evidence type="ECO:0000259" key="2">
    <source>
        <dbReference type="PROSITE" id="PS50853"/>
    </source>
</evidence>
<dbReference type="PANTHER" id="PTHR13802">
    <property type="entry name" value="MUCIN 4-RELATED"/>
    <property type="match status" value="1"/>
</dbReference>
<dbReference type="InterPro" id="IPR013783">
    <property type="entry name" value="Ig-like_fold"/>
</dbReference>
<accession>D0MHE0</accession>